<dbReference type="EMBL" id="JBHTCP010000042">
    <property type="protein sequence ID" value="MFC7372501.1"/>
    <property type="molecule type" value="Genomic_DNA"/>
</dbReference>
<evidence type="ECO:0000313" key="2">
    <source>
        <dbReference type="EMBL" id="MFC7372501.1"/>
    </source>
</evidence>
<accession>A0ABW2NPU3</accession>
<feature type="transmembrane region" description="Helical" evidence="1">
    <location>
        <begin position="6"/>
        <end position="22"/>
    </location>
</feature>
<keyword evidence="1" id="KW-1133">Transmembrane helix</keyword>
<protein>
    <submittedName>
        <fullName evidence="2">EYxxD motif small membrane protein</fullName>
    </submittedName>
</protein>
<dbReference type="RefSeq" id="WP_379750097.1">
    <property type="nucleotide sequence ID" value="NZ_JBHTCP010000042.1"/>
</dbReference>
<proteinExistence type="predicted"/>
<keyword evidence="1" id="KW-0472">Membrane</keyword>
<comment type="caution">
    <text evidence="2">The sequence shown here is derived from an EMBL/GenBank/DDBJ whole genome shotgun (WGS) entry which is preliminary data.</text>
</comment>
<evidence type="ECO:0000313" key="3">
    <source>
        <dbReference type="Proteomes" id="UP001596549"/>
    </source>
</evidence>
<name>A0ABW2NPU3_9BACL</name>
<dbReference type="NCBIfam" id="NF045534">
    <property type="entry name" value="small_EYxxD"/>
    <property type="match status" value="1"/>
</dbReference>
<keyword evidence="3" id="KW-1185">Reference proteome</keyword>
<dbReference type="Proteomes" id="UP001596549">
    <property type="component" value="Unassembled WGS sequence"/>
</dbReference>
<keyword evidence="1" id="KW-0812">Transmembrane</keyword>
<organism evidence="2 3">
    <name type="scientific">Fictibacillus iocasae</name>
    <dbReference type="NCBI Taxonomy" id="2715437"/>
    <lineage>
        <taxon>Bacteria</taxon>
        <taxon>Bacillati</taxon>
        <taxon>Bacillota</taxon>
        <taxon>Bacilli</taxon>
        <taxon>Bacillales</taxon>
        <taxon>Fictibacillaceae</taxon>
        <taxon>Fictibacillus</taxon>
    </lineage>
</organism>
<reference evidence="3" key="1">
    <citation type="journal article" date="2019" name="Int. J. Syst. Evol. Microbiol.">
        <title>The Global Catalogue of Microorganisms (GCM) 10K type strain sequencing project: providing services to taxonomists for standard genome sequencing and annotation.</title>
        <authorList>
            <consortium name="The Broad Institute Genomics Platform"/>
            <consortium name="The Broad Institute Genome Sequencing Center for Infectious Disease"/>
            <person name="Wu L."/>
            <person name="Ma J."/>
        </authorList>
    </citation>
    <scope>NUCLEOTIDE SEQUENCE [LARGE SCALE GENOMIC DNA]</scope>
    <source>
        <strain evidence="3">NBRC 106396</strain>
    </source>
</reference>
<sequence>MDSLFLYALVIGCVVAVLFVYIKKRRAR</sequence>
<evidence type="ECO:0000256" key="1">
    <source>
        <dbReference type="SAM" id="Phobius"/>
    </source>
</evidence>
<gene>
    <name evidence="2" type="ORF">ACFQPF_12550</name>
</gene>